<evidence type="ECO:0000313" key="2">
    <source>
        <dbReference type="Proteomes" id="UP001201262"/>
    </source>
</evidence>
<proteinExistence type="predicted"/>
<sequence length="110" mass="13013">MRSGLWRNMSLMSMGVRILMMPWLLIWRRGAAPTRWRRSIAAGIHQSVVESRALPADRTRLEAFTSSGPCWRKQFPMKWRQRECVCKEKERLELVRHSESTDVFLPARRS</sequence>
<keyword evidence="2" id="KW-1185">Reference proteome</keyword>
<dbReference type="AlphaFoldDB" id="A0AAD4KRK8"/>
<dbReference type="EMBL" id="JAJTJA010000008">
    <property type="protein sequence ID" value="KAH8694967.1"/>
    <property type="molecule type" value="Genomic_DNA"/>
</dbReference>
<accession>A0AAD4KRK8</accession>
<protein>
    <submittedName>
        <fullName evidence="1">Uncharacterized protein</fullName>
    </submittedName>
</protein>
<gene>
    <name evidence="1" type="ORF">BGW36DRAFT_194291</name>
</gene>
<comment type="caution">
    <text evidence="1">The sequence shown here is derived from an EMBL/GenBank/DDBJ whole genome shotgun (WGS) entry which is preliminary data.</text>
</comment>
<evidence type="ECO:0000313" key="1">
    <source>
        <dbReference type="EMBL" id="KAH8694967.1"/>
    </source>
</evidence>
<organism evidence="1 2">
    <name type="scientific">Talaromyces proteolyticus</name>
    <dbReference type="NCBI Taxonomy" id="1131652"/>
    <lineage>
        <taxon>Eukaryota</taxon>
        <taxon>Fungi</taxon>
        <taxon>Dikarya</taxon>
        <taxon>Ascomycota</taxon>
        <taxon>Pezizomycotina</taxon>
        <taxon>Eurotiomycetes</taxon>
        <taxon>Eurotiomycetidae</taxon>
        <taxon>Eurotiales</taxon>
        <taxon>Trichocomaceae</taxon>
        <taxon>Talaromyces</taxon>
        <taxon>Talaromyces sect. Bacilispori</taxon>
    </lineage>
</organism>
<dbReference type="RefSeq" id="XP_046070109.1">
    <property type="nucleotide sequence ID" value="XM_046209818.1"/>
</dbReference>
<reference evidence="1" key="1">
    <citation type="submission" date="2021-12" db="EMBL/GenBank/DDBJ databases">
        <title>Convergent genome expansion in fungi linked to evolution of root-endophyte symbiosis.</title>
        <authorList>
            <consortium name="DOE Joint Genome Institute"/>
            <person name="Ke Y.-H."/>
            <person name="Bonito G."/>
            <person name="Liao H.-L."/>
            <person name="Looney B."/>
            <person name="Rojas-Flechas A."/>
            <person name="Nash J."/>
            <person name="Hameed K."/>
            <person name="Schadt C."/>
            <person name="Martin F."/>
            <person name="Crous P.W."/>
            <person name="Miettinen O."/>
            <person name="Magnuson J.K."/>
            <person name="Labbe J."/>
            <person name="Jacobson D."/>
            <person name="Doktycz M.J."/>
            <person name="Veneault-Fourrey C."/>
            <person name="Kuo A."/>
            <person name="Mondo S."/>
            <person name="Calhoun S."/>
            <person name="Riley R."/>
            <person name="Ohm R."/>
            <person name="LaButti K."/>
            <person name="Andreopoulos B."/>
            <person name="Pangilinan J."/>
            <person name="Nolan M."/>
            <person name="Tritt A."/>
            <person name="Clum A."/>
            <person name="Lipzen A."/>
            <person name="Daum C."/>
            <person name="Barry K."/>
            <person name="Grigoriev I.V."/>
            <person name="Vilgalys R."/>
        </authorList>
    </citation>
    <scope>NUCLEOTIDE SEQUENCE</scope>
    <source>
        <strain evidence="1">PMI_201</strain>
    </source>
</reference>
<dbReference type="GeneID" id="70240105"/>
<dbReference type="Proteomes" id="UP001201262">
    <property type="component" value="Unassembled WGS sequence"/>
</dbReference>
<name>A0AAD4KRK8_9EURO</name>